<dbReference type="InterPro" id="IPR011935">
    <property type="entry name" value="CHP02231"/>
</dbReference>
<name>A0AAW2YTA3_9EUKA</name>
<proteinExistence type="predicted"/>
<organism evidence="3 4">
    <name type="scientific">Acrasis kona</name>
    <dbReference type="NCBI Taxonomy" id="1008807"/>
    <lineage>
        <taxon>Eukaryota</taxon>
        <taxon>Discoba</taxon>
        <taxon>Heterolobosea</taxon>
        <taxon>Tetramitia</taxon>
        <taxon>Eutetramitia</taxon>
        <taxon>Acrasidae</taxon>
        <taxon>Acrasis</taxon>
    </lineage>
</organism>
<sequence length="563" mass="63803">MEHCLCDLTVTDVIVYRSFAMVTRRCEMPAVSFLKDQDFKLTLRGFQADVTDREHVMVKIDSDTIDAVTLEHIMQDSVEPERDQSVRIHLQNQIQVIEREITVLKQRIQETTAQESPTFSLPNRKCNSGVGLNYLLDEKSWKQLECTLSNYNDGAETQQSYNSSLLTQSLELEHKLKSLQESLNKFDLESVDQKKNLFDLSVLLHVGPKGPLKDSVVVSVEYIVYNCSWVPSYHINLVKSETDASKIDLNIEYFGNIKQETGEDWKNVPHISLCTNDVSLSSGPSVDQMPEQLLFFTIPPKSFFSKVFSIFSRHKSTKKTSYVKEQINVVKNLNPSAVYMFRVPGQNINIKSDGKVHPVVVKVSELKNCYTENVIVPKLSQNSYLKVECPENTLTAPMIPGAIKILDNKQYVCDSSLGYSINPGDLFSMFVGINPDVKVQYLPVVKKEKRSDGMFSSHKEIYVERATVLSNLKSSSITVSVVDQLPHSESDEIKVTLTEPVELVKSINKGKANDVREDGLPFLNKENNVEWRKLKIPSNGKVTLRLIYTIKHSSSNELDYTDL</sequence>
<keyword evidence="4" id="KW-1185">Reference proteome</keyword>
<dbReference type="Pfam" id="PF13598">
    <property type="entry name" value="DUF4139"/>
    <property type="match status" value="1"/>
</dbReference>
<dbReference type="AlphaFoldDB" id="A0AAW2YTA3"/>
<dbReference type="Proteomes" id="UP001431209">
    <property type="component" value="Unassembled WGS sequence"/>
</dbReference>
<evidence type="ECO:0000259" key="2">
    <source>
        <dbReference type="Pfam" id="PF13598"/>
    </source>
</evidence>
<dbReference type="EMBL" id="JAOPGA020000552">
    <property type="protein sequence ID" value="KAL0479407.1"/>
    <property type="molecule type" value="Genomic_DNA"/>
</dbReference>
<evidence type="ECO:0000256" key="1">
    <source>
        <dbReference type="SAM" id="Coils"/>
    </source>
</evidence>
<feature type="coiled-coil region" evidence="1">
    <location>
        <begin position="87"/>
        <end position="114"/>
    </location>
</feature>
<comment type="caution">
    <text evidence="3">The sequence shown here is derived from an EMBL/GenBank/DDBJ whole genome shotgun (WGS) entry which is preliminary data.</text>
</comment>
<accession>A0AAW2YTA3</accession>
<dbReference type="InterPro" id="IPR037291">
    <property type="entry name" value="DUF4139"/>
</dbReference>
<evidence type="ECO:0000313" key="4">
    <source>
        <dbReference type="Proteomes" id="UP001431209"/>
    </source>
</evidence>
<gene>
    <name evidence="3" type="ORF">AKO1_007588</name>
</gene>
<reference evidence="3 4" key="1">
    <citation type="submission" date="2024-03" db="EMBL/GenBank/DDBJ databases">
        <title>The Acrasis kona genome and developmental transcriptomes reveal deep origins of eukaryotic multicellular pathways.</title>
        <authorList>
            <person name="Sheikh S."/>
            <person name="Fu C.-J."/>
            <person name="Brown M.W."/>
            <person name="Baldauf S.L."/>
        </authorList>
    </citation>
    <scope>NUCLEOTIDE SEQUENCE [LARGE SCALE GENOMIC DNA]</scope>
    <source>
        <strain evidence="3 4">ATCC MYA-3509</strain>
    </source>
</reference>
<evidence type="ECO:0000313" key="3">
    <source>
        <dbReference type="EMBL" id="KAL0479407.1"/>
    </source>
</evidence>
<protein>
    <recommendedName>
        <fullName evidence="2">DUF4139 domain-containing protein</fullName>
    </recommendedName>
</protein>
<dbReference type="PANTHER" id="PTHR31005">
    <property type="entry name" value="DUF4139 DOMAIN-CONTAINING PROTEIN"/>
    <property type="match status" value="1"/>
</dbReference>
<feature type="domain" description="DUF4139" evidence="2">
    <location>
        <begin position="218"/>
        <end position="552"/>
    </location>
</feature>
<keyword evidence="1" id="KW-0175">Coiled coil</keyword>
<dbReference type="PANTHER" id="PTHR31005:SF8">
    <property type="entry name" value="DUF4139 DOMAIN-CONTAINING PROTEIN"/>
    <property type="match status" value="1"/>
</dbReference>